<feature type="compositionally biased region" description="Low complexity" evidence="1">
    <location>
        <begin position="140"/>
        <end position="156"/>
    </location>
</feature>
<sequence length="564" mass="60085">MPPLRNNNVNANPKPGRANPLARTQSYGKGMDANPFYDPPDPSMPKARKGTQSLARLRGVASPTTPTPSMRLGRRPDQAKPAPRKRVLFLSPRAQHWAGPTPHGEVSSTTRQFSVNLGLLHSSNPESSYSSAGHTQAGYSTSSEVDSDTQSQSSTSALAGTRSGPFCAVGTLTPIRDNIGDPMSSGHSGHQAFYSPLSSRADIRKTIKAFTPAPTRVKLEERSPVIPGAYQAAGDSGENLSRINSMAPHCGASSEGLGSPFNLNWPSLQVFDNEDLAEMQGMFNKSYTFIAYSPSSDKDTECSYIGRVGSSEVGSDDEQVFAPAPRLTLGARSAGNSQDSFCESGSESLSSDNGKERQWFPGSMNSDSGDQGSPDSYYGGVYTQVQCFFLSPQVASGLAIRKDSPQGSQIQEERDSRLSASNSPRSAYETPSNFGVVLTGFRADYPESVVASSPGPVASLAYPSPTPAHPSTNINHSEADESDSSETESESSEIKPDSATDHSKNEHPRKNGRREAAAYNKALSLFKFKREPTFLPLSLTGDGTDRLSLAEFSGVSGSVLLSQG</sequence>
<feature type="compositionally biased region" description="Polar residues" evidence="1">
    <location>
        <begin position="1"/>
        <end position="11"/>
    </location>
</feature>
<feature type="region of interest" description="Disordered" evidence="1">
    <location>
        <begin position="460"/>
        <end position="516"/>
    </location>
</feature>
<evidence type="ECO:0000256" key="1">
    <source>
        <dbReference type="SAM" id="MobiDB-lite"/>
    </source>
</evidence>
<proteinExistence type="predicted"/>
<dbReference type="EMBL" id="SDEE01000718">
    <property type="protein sequence ID" value="RXW14336.1"/>
    <property type="molecule type" value="Genomic_DNA"/>
</dbReference>
<organism evidence="2 3">
    <name type="scientific">Candolleomyces aberdarensis</name>
    <dbReference type="NCBI Taxonomy" id="2316362"/>
    <lineage>
        <taxon>Eukaryota</taxon>
        <taxon>Fungi</taxon>
        <taxon>Dikarya</taxon>
        <taxon>Basidiomycota</taxon>
        <taxon>Agaricomycotina</taxon>
        <taxon>Agaricomycetes</taxon>
        <taxon>Agaricomycetidae</taxon>
        <taxon>Agaricales</taxon>
        <taxon>Agaricineae</taxon>
        <taxon>Psathyrellaceae</taxon>
        <taxon>Candolleomyces</taxon>
    </lineage>
</organism>
<feature type="region of interest" description="Disordered" evidence="1">
    <location>
        <begin position="124"/>
        <end position="163"/>
    </location>
</feature>
<comment type="caution">
    <text evidence="2">The sequence shown here is derived from an EMBL/GenBank/DDBJ whole genome shotgun (WGS) entry which is preliminary data.</text>
</comment>
<evidence type="ECO:0000313" key="2">
    <source>
        <dbReference type="EMBL" id="RXW14336.1"/>
    </source>
</evidence>
<gene>
    <name evidence="2" type="ORF">EST38_g11519</name>
</gene>
<feature type="compositionally biased region" description="Low complexity" evidence="1">
    <location>
        <begin position="340"/>
        <end position="351"/>
    </location>
</feature>
<feature type="compositionally biased region" description="Polar residues" evidence="1">
    <location>
        <begin position="363"/>
        <end position="372"/>
    </location>
</feature>
<accession>A0A4Q2D6Z7</accession>
<keyword evidence="3" id="KW-1185">Reference proteome</keyword>
<feature type="region of interest" description="Disordered" evidence="1">
    <location>
        <begin position="400"/>
        <end position="431"/>
    </location>
</feature>
<feature type="region of interest" description="Disordered" evidence="1">
    <location>
        <begin position="1"/>
        <end position="85"/>
    </location>
</feature>
<feature type="compositionally biased region" description="Basic and acidic residues" evidence="1">
    <location>
        <begin position="492"/>
        <end position="516"/>
    </location>
</feature>
<feature type="compositionally biased region" description="Polar residues" evidence="1">
    <location>
        <begin position="124"/>
        <end position="139"/>
    </location>
</feature>
<feature type="region of interest" description="Disordered" evidence="1">
    <location>
        <begin position="330"/>
        <end position="372"/>
    </location>
</feature>
<dbReference type="Proteomes" id="UP000290288">
    <property type="component" value="Unassembled WGS sequence"/>
</dbReference>
<name>A0A4Q2D6Z7_9AGAR</name>
<evidence type="ECO:0000313" key="3">
    <source>
        <dbReference type="Proteomes" id="UP000290288"/>
    </source>
</evidence>
<protein>
    <submittedName>
        <fullName evidence="2">Uncharacterized protein</fullName>
    </submittedName>
</protein>
<reference evidence="2 3" key="1">
    <citation type="submission" date="2019-01" db="EMBL/GenBank/DDBJ databases">
        <title>Draft genome sequence of Psathyrella aberdarensis IHI B618.</title>
        <authorList>
            <person name="Buettner E."/>
            <person name="Kellner H."/>
        </authorList>
    </citation>
    <scope>NUCLEOTIDE SEQUENCE [LARGE SCALE GENOMIC DNA]</scope>
    <source>
        <strain evidence="2 3">IHI B618</strain>
    </source>
</reference>
<feature type="compositionally biased region" description="Acidic residues" evidence="1">
    <location>
        <begin position="480"/>
        <end position="491"/>
    </location>
</feature>
<dbReference type="AlphaFoldDB" id="A0A4Q2D6Z7"/>
<feature type="compositionally biased region" description="Polar residues" evidence="1">
    <location>
        <begin position="418"/>
        <end position="431"/>
    </location>
</feature>